<dbReference type="InterPro" id="IPR044731">
    <property type="entry name" value="BDH-like"/>
</dbReference>
<dbReference type="Pfam" id="PF00465">
    <property type="entry name" value="Fe-ADH"/>
    <property type="match status" value="1"/>
</dbReference>
<dbReference type="RefSeq" id="WP_117442225.1">
    <property type="nucleotide sequence ID" value="NZ_JAJFEN010000081.1"/>
</dbReference>
<dbReference type="Pfam" id="PF25137">
    <property type="entry name" value="ADH_Fe_C"/>
    <property type="match status" value="1"/>
</dbReference>
<dbReference type="SUPFAM" id="SSF56796">
    <property type="entry name" value="Dehydroquinate synthase-like"/>
    <property type="match status" value="1"/>
</dbReference>
<protein>
    <submittedName>
        <fullName evidence="4">Iron-containing alcohol dehydrogenase</fullName>
    </submittedName>
</protein>
<dbReference type="GO" id="GO:0046872">
    <property type="term" value="F:metal ion binding"/>
    <property type="evidence" value="ECO:0007669"/>
    <property type="project" value="InterPro"/>
</dbReference>
<dbReference type="InterPro" id="IPR001670">
    <property type="entry name" value="ADH_Fe/GldA"/>
</dbReference>
<evidence type="ECO:0000313" key="5">
    <source>
        <dbReference type="Proteomes" id="UP000260025"/>
    </source>
</evidence>
<dbReference type="GO" id="GO:0008106">
    <property type="term" value="F:alcohol dehydrogenase (NADP+) activity"/>
    <property type="evidence" value="ECO:0007669"/>
    <property type="project" value="TreeGrafter"/>
</dbReference>
<dbReference type="Gene3D" id="1.20.1090.10">
    <property type="entry name" value="Dehydroquinate synthase-like - alpha domain"/>
    <property type="match status" value="1"/>
</dbReference>
<accession>A0A3E2W101</accession>
<keyword evidence="1" id="KW-0560">Oxidoreductase</keyword>
<name>A0A3E2W101_CLOIN</name>
<feature type="domain" description="Alcohol dehydrogenase iron-type/glycerol dehydrogenase GldA" evidence="2">
    <location>
        <begin position="9"/>
        <end position="182"/>
    </location>
</feature>
<evidence type="ECO:0000256" key="1">
    <source>
        <dbReference type="ARBA" id="ARBA00023002"/>
    </source>
</evidence>
<dbReference type="GO" id="GO:0005829">
    <property type="term" value="C:cytosol"/>
    <property type="evidence" value="ECO:0007669"/>
    <property type="project" value="TreeGrafter"/>
</dbReference>
<proteinExistence type="predicted"/>
<gene>
    <name evidence="4" type="ORF">DXA38_04905</name>
</gene>
<dbReference type="FunFam" id="3.40.50.1970:FF:000003">
    <property type="entry name" value="Alcohol dehydrogenase, iron-containing"/>
    <property type="match status" value="1"/>
</dbReference>
<dbReference type="Gene3D" id="3.40.50.1970">
    <property type="match status" value="1"/>
</dbReference>
<comment type="caution">
    <text evidence="4">The sequence shown here is derived from an EMBL/GenBank/DDBJ whole genome shotgun (WGS) entry which is preliminary data.</text>
</comment>
<dbReference type="PANTHER" id="PTHR43633">
    <property type="entry name" value="ALCOHOL DEHYDROGENASE YQHD"/>
    <property type="match status" value="1"/>
</dbReference>
<evidence type="ECO:0000259" key="3">
    <source>
        <dbReference type="Pfam" id="PF25137"/>
    </source>
</evidence>
<evidence type="ECO:0000313" key="4">
    <source>
        <dbReference type="EMBL" id="RGC17653.1"/>
    </source>
</evidence>
<dbReference type="CDD" id="cd08187">
    <property type="entry name" value="BDH"/>
    <property type="match status" value="1"/>
</dbReference>
<dbReference type="PROSITE" id="PS00913">
    <property type="entry name" value="ADH_IRON_1"/>
    <property type="match status" value="1"/>
</dbReference>
<dbReference type="InterPro" id="IPR018211">
    <property type="entry name" value="ADH_Fe_CS"/>
</dbReference>
<feature type="domain" description="Fe-containing alcohol dehydrogenase-like C-terminal" evidence="3">
    <location>
        <begin position="193"/>
        <end position="388"/>
    </location>
</feature>
<dbReference type="AlphaFoldDB" id="A0A3E2W101"/>
<dbReference type="Proteomes" id="UP000260025">
    <property type="component" value="Unassembled WGS sequence"/>
</dbReference>
<evidence type="ECO:0000259" key="2">
    <source>
        <dbReference type="Pfam" id="PF00465"/>
    </source>
</evidence>
<sequence>MLPFQYYNPTKVVFGCGEFDKLKEECAALGTHALLVEQHGPLEELGVFDKAKKLMQAAGIIVSELQGIASNPRLSKVEEGIRIAKEQHVDIIVAVGGGSTIDTAKAIAIGALSSDDVWEFFEGTKTVKGALPVVAVSTISATGAETSCHCVITNDRSENPEDWQKWALHDPYAFPKTAIIDPLLLVSVPPRLTAAGMADTISHIIEGYFDGINDNPVSDRIGEGIVMTILEQEHVLQYPDDLEARAAIAWASTLAMSGLQDCGRLNAGFPAHWIQHAVGALTDSSHGEGLAVINPAWLYFVNQKQPEKFVQFTQRVFRFPRPDGMSDTAYGQLGIDELQRKFAAWGLPQTLKALGVKKDMFPQLVHQIMNNNEAYPFQEHQIINVLEKCFE</sequence>
<dbReference type="GO" id="GO:1990362">
    <property type="term" value="F:butanol dehydrogenase (NAD+) activity"/>
    <property type="evidence" value="ECO:0007669"/>
    <property type="project" value="InterPro"/>
</dbReference>
<organism evidence="4 5">
    <name type="scientific">Clostridium innocuum</name>
    <dbReference type="NCBI Taxonomy" id="1522"/>
    <lineage>
        <taxon>Bacteria</taxon>
        <taxon>Bacillati</taxon>
        <taxon>Bacillota</taxon>
        <taxon>Clostridia</taxon>
        <taxon>Eubacteriales</taxon>
        <taxon>Clostridiaceae</taxon>
        <taxon>Clostridium</taxon>
    </lineage>
</organism>
<dbReference type="GO" id="GO:1990002">
    <property type="term" value="F:methylglyoxal reductase (NADPH) (acetol producing) activity"/>
    <property type="evidence" value="ECO:0007669"/>
    <property type="project" value="TreeGrafter"/>
</dbReference>
<dbReference type="EMBL" id="QVEV01000004">
    <property type="protein sequence ID" value="RGC17653.1"/>
    <property type="molecule type" value="Genomic_DNA"/>
</dbReference>
<dbReference type="InterPro" id="IPR056798">
    <property type="entry name" value="ADH_Fe_C"/>
</dbReference>
<dbReference type="PANTHER" id="PTHR43633:SF1">
    <property type="entry name" value="ALCOHOL DEHYDROGENASE YQHD"/>
    <property type="match status" value="1"/>
</dbReference>
<reference evidence="4 5" key="1">
    <citation type="submission" date="2018-08" db="EMBL/GenBank/DDBJ databases">
        <title>A genome reference for cultivated species of the human gut microbiota.</title>
        <authorList>
            <person name="Zou Y."/>
            <person name="Xue W."/>
            <person name="Luo G."/>
        </authorList>
    </citation>
    <scope>NUCLEOTIDE SEQUENCE [LARGE SCALE GENOMIC DNA]</scope>
    <source>
        <strain evidence="4 5">OF01-2LB</strain>
    </source>
</reference>
<dbReference type="OrthoDB" id="9804734at2"/>